<reference evidence="10" key="1">
    <citation type="submission" date="2020-07" db="EMBL/GenBank/DDBJ databases">
        <authorList>
            <person name="Partida-Martinez L."/>
            <person name="Huntemann M."/>
            <person name="Clum A."/>
            <person name="Wang J."/>
            <person name="Palaniappan K."/>
            <person name="Ritter S."/>
            <person name="Chen I.-M."/>
            <person name="Stamatis D."/>
            <person name="Reddy T."/>
            <person name="O'Malley R."/>
            <person name="Daum C."/>
            <person name="Shapiro N."/>
            <person name="Ivanova N."/>
            <person name="Kyrpides N."/>
            <person name="Woyke T."/>
        </authorList>
    </citation>
    <scope>NUCLEOTIDE SEQUENCE [LARGE SCALE GENOMIC DNA]</scope>
    <source>
        <strain evidence="10">AT2.8</strain>
    </source>
</reference>
<evidence type="ECO:0000313" key="10">
    <source>
        <dbReference type="Proteomes" id="UP000548423"/>
    </source>
</evidence>
<evidence type="ECO:0000256" key="2">
    <source>
        <dbReference type="ARBA" id="ARBA00022448"/>
    </source>
</evidence>
<dbReference type="AlphaFoldDB" id="A0A852TJT7"/>
<evidence type="ECO:0000256" key="7">
    <source>
        <dbReference type="SAM" id="Phobius"/>
    </source>
</evidence>
<dbReference type="PANTHER" id="PTHR23517">
    <property type="entry name" value="RESISTANCE PROTEIN MDTM, PUTATIVE-RELATED-RELATED"/>
    <property type="match status" value="1"/>
</dbReference>
<feature type="transmembrane region" description="Helical" evidence="7">
    <location>
        <begin position="311"/>
        <end position="333"/>
    </location>
</feature>
<feature type="transmembrane region" description="Helical" evidence="7">
    <location>
        <begin position="46"/>
        <end position="68"/>
    </location>
</feature>
<dbReference type="GO" id="GO:0005886">
    <property type="term" value="C:plasma membrane"/>
    <property type="evidence" value="ECO:0007669"/>
    <property type="project" value="UniProtKB-SubCell"/>
</dbReference>
<protein>
    <submittedName>
        <fullName evidence="9">DHA1 family multidrug resistance protein-like MFS transporter</fullName>
    </submittedName>
</protein>
<dbReference type="GO" id="GO:0022857">
    <property type="term" value="F:transmembrane transporter activity"/>
    <property type="evidence" value="ECO:0007669"/>
    <property type="project" value="InterPro"/>
</dbReference>
<feature type="transmembrane region" description="Helical" evidence="7">
    <location>
        <begin position="21"/>
        <end position="40"/>
    </location>
</feature>
<feature type="transmembrane region" description="Helical" evidence="7">
    <location>
        <begin position="89"/>
        <end position="106"/>
    </location>
</feature>
<dbReference type="Pfam" id="PF07690">
    <property type="entry name" value="MFS_1"/>
    <property type="match status" value="1"/>
</dbReference>
<evidence type="ECO:0000256" key="4">
    <source>
        <dbReference type="ARBA" id="ARBA00022692"/>
    </source>
</evidence>
<comment type="caution">
    <text evidence="9">The sequence shown here is derived from an EMBL/GenBank/DDBJ whole genome shotgun (WGS) entry which is preliminary data.</text>
</comment>
<feature type="transmembrane region" description="Helical" evidence="7">
    <location>
        <begin position="285"/>
        <end position="305"/>
    </location>
</feature>
<evidence type="ECO:0000256" key="5">
    <source>
        <dbReference type="ARBA" id="ARBA00022989"/>
    </source>
</evidence>
<feature type="transmembrane region" description="Helical" evidence="7">
    <location>
        <begin position="221"/>
        <end position="238"/>
    </location>
</feature>
<dbReference type="Gene3D" id="1.20.1250.20">
    <property type="entry name" value="MFS general substrate transporter like domains"/>
    <property type="match status" value="1"/>
</dbReference>
<reference evidence="10" key="2">
    <citation type="submission" date="2020-08" db="EMBL/GenBank/DDBJ databases">
        <title>The Agave Microbiome: Exploring the role of microbial communities in plant adaptations to desert environments.</title>
        <authorList>
            <person name="Partida-Martinez L.P."/>
        </authorList>
    </citation>
    <scope>NUCLEOTIDE SEQUENCE [LARGE SCALE GENOMIC DNA]</scope>
    <source>
        <strain evidence="10">AT2.8</strain>
    </source>
</reference>
<feature type="transmembrane region" description="Helical" evidence="7">
    <location>
        <begin position="378"/>
        <end position="396"/>
    </location>
</feature>
<proteinExistence type="predicted"/>
<keyword evidence="5 7" id="KW-1133">Transmembrane helix</keyword>
<evidence type="ECO:0000259" key="8">
    <source>
        <dbReference type="PROSITE" id="PS50850"/>
    </source>
</evidence>
<feature type="transmembrane region" description="Helical" evidence="7">
    <location>
        <begin position="258"/>
        <end position="278"/>
    </location>
</feature>
<dbReference type="SUPFAM" id="SSF103473">
    <property type="entry name" value="MFS general substrate transporter"/>
    <property type="match status" value="1"/>
</dbReference>
<comment type="subcellular location">
    <subcellularLocation>
        <location evidence="1">Cell membrane</location>
        <topology evidence="1">Multi-pass membrane protein</topology>
    </subcellularLocation>
</comment>
<evidence type="ECO:0000313" key="9">
    <source>
        <dbReference type="EMBL" id="NYE07966.1"/>
    </source>
</evidence>
<keyword evidence="4 7" id="KW-0812">Transmembrane</keyword>
<evidence type="ECO:0000256" key="3">
    <source>
        <dbReference type="ARBA" id="ARBA00022475"/>
    </source>
</evidence>
<dbReference type="PROSITE" id="PS50850">
    <property type="entry name" value="MFS"/>
    <property type="match status" value="1"/>
</dbReference>
<dbReference type="InterPro" id="IPR050171">
    <property type="entry name" value="MFS_Transporters"/>
</dbReference>
<dbReference type="InterPro" id="IPR020846">
    <property type="entry name" value="MFS_dom"/>
</dbReference>
<feature type="transmembrane region" description="Helical" evidence="7">
    <location>
        <begin position="345"/>
        <end position="366"/>
    </location>
</feature>
<dbReference type="PANTHER" id="PTHR23517:SF2">
    <property type="entry name" value="MULTIDRUG RESISTANCE PROTEIN MDTH"/>
    <property type="match status" value="1"/>
</dbReference>
<keyword evidence="3" id="KW-1003">Cell membrane</keyword>
<feature type="transmembrane region" description="Helical" evidence="7">
    <location>
        <begin position="147"/>
        <end position="167"/>
    </location>
</feature>
<gene>
    <name evidence="9" type="ORF">F4694_004807</name>
</gene>
<feature type="transmembrane region" description="Helical" evidence="7">
    <location>
        <begin position="173"/>
        <end position="195"/>
    </location>
</feature>
<dbReference type="InterPro" id="IPR036259">
    <property type="entry name" value="MFS_trans_sf"/>
</dbReference>
<dbReference type="Proteomes" id="UP000548423">
    <property type="component" value="Unassembled WGS sequence"/>
</dbReference>
<accession>A0A852TJT7</accession>
<keyword evidence="6 7" id="KW-0472">Membrane</keyword>
<organism evidence="9 10">
    <name type="scientific">Neobacillus niacini</name>
    <dbReference type="NCBI Taxonomy" id="86668"/>
    <lineage>
        <taxon>Bacteria</taxon>
        <taxon>Bacillati</taxon>
        <taxon>Bacillota</taxon>
        <taxon>Bacilli</taxon>
        <taxon>Bacillales</taxon>
        <taxon>Bacillaceae</taxon>
        <taxon>Neobacillus</taxon>
    </lineage>
</organism>
<dbReference type="EMBL" id="JACCBX010000011">
    <property type="protein sequence ID" value="NYE07966.1"/>
    <property type="molecule type" value="Genomic_DNA"/>
</dbReference>
<keyword evidence="2" id="KW-0813">Transport</keyword>
<evidence type="ECO:0000256" key="6">
    <source>
        <dbReference type="ARBA" id="ARBA00023136"/>
    </source>
</evidence>
<sequence length="418" mass="45626">MMFRGVKTNEDVIVHRSISPGLLALYVDTLVMAIGFYMLVPILSVYFINHLGMSTALAGSIIAVSGLAQNGLRFFCGIAADRIGYKKTIMLGVGIRIVGFTLYGIVDHAAGYAVAAFISGLGGALFHPASFGAYARTTSEEMKTRIFSIRETLSNVGFILGPVIGMLLLRFDFSLVCFSSAFMFALAFLLSWILLPQMEGESLKGQKLFPIVKKICKDKSFLGFCLLVIGVWALNVQLYLSVPVRAKVLLESVDSVSYLYMAGAVFMVLLQIPLLQILSNKIKQLHIMALGTFILGLSMLMFSFAEGFWSMLGAVLIFTLGQMLVVPTMNLLISSFSDSHSFATYFGFTGWSFAIGGFLGNTGGGYLHDLAINSQYSFVPWITLFLFGSFISIIFYRIGNASLQGNEVDSKTVTENEG</sequence>
<evidence type="ECO:0000256" key="1">
    <source>
        <dbReference type="ARBA" id="ARBA00004651"/>
    </source>
</evidence>
<feature type="domain" description="Major facilitator superfamily (MFS) profile" evidence="8">
    <location>
        <begin position="21"/>
        <end position="400"/>
    </location>
</feature>
<feature type="transmembrane region" description="Helical" evidence="7">
    <location>
        <begin position="112"/>
        <end position="135"/>
    </location>
</feature>
<name>A0A852TJT7_9BACI</name>
<dbReference type="InterPro" id="IPR011701">
    <property type="entry name" value="MFS"/>
</dbReference>